<evidence type="ECO:0000256" key="10">
    <source>
        <dbReference type="SAM" id="SignalP"/>
    </source>
</evidence>
<dbReference type="Pfam" id="PF00593">
    <property type="entry name" value="TonB_dep_Rec_b-barrel"/>
    <property type="match status" value="1"/>
</dbReference>
<protein>
    <submittedName>
        <fullName evidence="13">TonB-dependent receptor</fullName>
    </submittedName>
</protein>
<dbReference type="InterPro" id="IPR039426">
    <property type="entry name" value="TonB-dep_rcpt-like"/>
</dbReference>
<dbReference type="InterPro" id="IPR037066">
    <property type="entry name" value="Plug_dom_sf"/>
</dbReference>
<comment type="subcellular location">
    <subcellularLocation>
        <location evidence="1 8">Cell outer membrane</location>
        <topology evidence="1 8">Multi-pass membrane protein</topology>
    </subcellularLocation>
</comment>
<evidence type="ECO:0000259" key="11">
    <source>
        <dbReference type="Pfam" id="PF00593"/>
    </source>
</evidence>
<keyword evidence="4 8" id="KW-0812">Transmembrane</keyword>
<dbReference type="SUPFAM" id="SSF56935">
    <property type="entry name" value="Porins"/>
    <property type="match status" value="1"/>
</dbReference>
<keyword evidence="13" id="KW-0675">Receptor</keyword>
<dbReference type="PROSITE" id="PS52016">
    <property type="entry name" value="TONB_DEPENDENT_REC_3"/>
    <property type="match status" value="1"/>
</dbReference>
<proteinExistence type="inferred from homology"/>
<keyword evidence="5 9" id="KW-0798">TonB box</keyword>
<evidence type="ECO:0000256" key="7">
    <source>
        <dbReference type="ARBA" id="ARBA00023237"/>
    </source>
</evidence>
<dbReference type="EMBL" id="CP096040">
    <property type="protein sequence ID" value="USQ97838.1"/>
    <property type="molecule type" value="Genomic_DNA"/>
</dbReference>
<evidence type="ECO:0000256" key="1">
    <source>
        <dbReference type="ARBA" id="ARBA00004571"/>
    </source>
</evidence>
<evidence type="ECO:0000256" key="9">
    <source>
        <dbReference type="RuleBase" id="RU003357"/>
    </source>
</evidence>
<dbReference type="PANTHER" id="PTHR47234:SF2">
    <property type="entry name" value="TONB-DEPENDENT RECEPTOR"/>
    <property type="match status" value="1"/>
</dbReference>
<evidence type="ECO:0000256" key="8">
    <source>
        <dbReference type="PROSITE-ProRule" id="PRU01360"/>
    </source>
</evidence>
<keyword evidence="10" id="KW-0732">Signal</keyword>
<feature type="domain" description="TonB-dependent receptor plug" evidence="12">
    <location>
        <begin position="58"/>
        <end position="165"/>
    </location>
</feature>
<evidence type="ECO:0000313" key="14">
    <source>
        <dbReference type="Proteomes" id="UP001057520"/>
    </source>
</evidence>
<keyword evidence="14" id="KW-1185">Reference proteome</keyword>
<keyword evidence="7 8" id="KW-0998">Cell outer membrane</keyword>
<evidence type="ECO:0000313" key="13">
    <source>
        <dbReference type="EMBL" id="USQ97838.1"/>
    </source>
</evidence>
<feature type="chain" id="PRO_5045896857" evidence="10">
    <location>
        <begin position="27"/>
        <end position="961"/>
    </location>
</feature>
<dbReference type="Gene3D" id="2.170.130.10">
    <property type="entry name" value="TonB-dependent receptor, plug domain"/>
    <property type="match status" value="1"/>
</dbReference>
<evidence type="ECO:0000256" key="4">
    <source>
        <dbReference type="ARBA" id="ARBA00022692"/>
    </source>
</evidence>
<reference evidence="13 14" key="1">
    <citation type="submission" date="2022-04" db="EMBL/GenBank/DDBJ databases">
        <title>Genome sequence of soybean root-associated Caulobacter segnis RL271.</title>
        <authorList>
            <person name="Longley R."/>
            <person name="Bonito G."/>
            <person name="Trigodet F."/>
            <person name="Crosson S."/>
            <person name="Fiebig A."/>
        </authorList>
    </citation>
    <scope>NUCLEOTIDE SEQUENCE [LARGE SCALE GENOMIC DNA]</scope>
    <source>
        <strain evidence="13 14">RL271</strain>
    </source>
</reference>
<dbReference type="Proteomes" id="UP001057520">
    <property type="component" value="Chromosome"/>
</dbReference>
<feature type="signal peptide" evidence="10">
    <location>
        <begin position="1"/>
        <end position="26"/>
    </location>
</feature>
<dbReference type="InterPro" id="IPR036942">
    <property type="entry name" value="Beta-barrel_TonB_sf"/>
</dbReference>
<dbReference type="Pfam" id="PF07715">
    <property type="entry name" value="Plug"/>
    <property type="match status" value="1"/>
</dbReference>
<evidence type="ECO:0000256" key="3">
    <source>
        <dbReference type="ARBA" id="ARBA00022452"/>
    </source>
</evidence>
<evidence type="ECO:0000256" key="5">
    <source>
        <dbReference type="ARBA" id="ARBA00023077"/>
    </source>
</evidence>
<dbReference type="InterPro" id="IPR012910">
    <property type="entry name" value="Plug_dom"/>
</dbReference>
<evidence type="ECO:0000256" key="2">
    <source>
        <dbReference type="ARBA" id="ARBA00022448"/>
    </source>
</evidence>
<dbReference type="InterPro" id="IPR000531">
    <property type="entry name" value="Beta-barrel_TonB"/>
</dbReference>
<evidence type="ECO:0000259" key="12">
    <source>
        <dbReference type="Pfam" id="PF07715"/>
    </source>
</evidence>
<dbReference type="PANTHER" id="PTHR47234">
    <property type="match status" value="1"/>
</dbReference>
<keyword evidence="3 8" id="KW-1134">Transmembrane beta strand</keyword>
<gene>
    <name evidence="13" type="ORF">MZV50_10000</name>
</gene>
<keyword evidence="2 8" id="KW-0813">Transport</keyword>
<sequence length="961" mass="102884">MPKIHYLGSASALILLLSAAPPVAQAQTDNTDKDTSAAVEEIVVTGSRIVRRDYASNSPIVTVGKDDIEKLGSVTVDTLLNQMPQFVPSVSSTSNNPSNGGQANIDLRGMGTARTMVLLDGHRVVPSNANGTVDINIIPSALIQNIEVITGGASATYGSDAMAGVVNFKLNNTFNGLQMDAQYGVTEEGDGREKALSVTAGGHYAEGRGHAVLSLGYSERGEVFNASRDFSKISGASSTTPYGRYDATGTNLPSQSAVDAVFAKYGYTAGSVKASANLGFNNDGTLFYNGVNYKGSTAIDYSTIPVNGTYNTGALNLLQLPLTRYTAYAATDYQINEHAQFYGSFNFTHYDSRTVLAPAPAASSTGFSVPVTNPFISDDLAALLASRADPTANFLLRKRFTDVGPRVSETTFNVFQIAGGVRGDTGFKDWTYDVYASYGRSEQNETQSGNVSHSAVQTLLNAADGGASLCDGGYDPFGLQAISASCLSYISRQTKNRTVAEQQVVEANFQGGLFNLPAGEVRGAFGASYKRDTYLFEPDSLLSTGDVVGFNAQDAIDASTNVKELYGELAVPVLKDLPFIKALNLDAGYRLSDYNTVGKVSAYKLDGNWEVVEGLRLRGGYQRAVRAPSIGELYSPQNQDYPSISEDPCAYDSTYRAGSNAATVRALCLAQGVPTAIIDSYTYANTQVNALTGGNPDLKEEKANTFNAGLVWTPRFNHPLLERLSMSVDYYSIDVKDAIGTIDASTALDKCYSAEGNPSGSASNYYCSLFVRSSSTGEIDTLTLTNLNLAEYKTSGVDFQVDWGFGLGAVGLDDRYGAIKVNVIGSYLDSFKVQSLPGEAFAELKGTIGNTQISSTAVSHPEWKYATSVSYLIGPVEVGARWRYIGDMVDASDASEKIGAVNYYDLNATWKITDTYSIRGGVTNLTNKQPPYFYSYVQANTDPSTYDVLGRRFFLAVKAKF</sequence>
<organism evidence="13 14">
    <name type="scientific">Caulobacter segnis</name>
    <dbReference type="NCBI Taxonomy" id="88688"/>
    <lineage>
        <taxon>Bacteria</taxon>
        <taxon>Pseudomonadati</taxon>
        <taxon>Pseudomonadota</taxon>
        <taxon>Alphaproteobacteria</taxon>
        <taxon>Caulobacterales</taxon>
        <taxon>Caulobacteraceae</taxon>
        <taxon>Caulobacter</taxon>
    </lineage>
</organism>
<accession>A0ABY4ZYD5</accession>
<feature type="domain" description="TonB-dependent receptor-like beta-barrel" evidence="11">
    <location>
        <begin position="414"/>
        <end position="925"/>
    </location>
</feature>
<keyword evidence="6 8" id="KW-0472">Membrane</keyword>
<dbReference type="Gene3D" id="2.40.170.20">
    <property type="entry name" value="TonB-dependent receptor, beta-barrel domain"/>
    <property type="match status" value="1"/>
</dbReference>
<comment type="similarity">
    <text evidence="8 9">Belongs to the TonB-dependent receptor family.</text>
</comment>
<evidence type="ECO:0000256" key="6">
    <source>
        <dbReference type="ARBA" id="ARBA00023136"/>
    </source>
</evidence>
<name>A0ABY4ZYD5_9CAUL</name>